<dbReference type="InterPro" id="IPR003593">
    <property type="entry name" value="AAA+_ATPase"/>
</dbReference>
<dbReference type="InterPro" id="IPR017871">
    <property type="entry name" value="ABC_transporter-like_CS"/>
</dbReference>
<protein>
    <submittedName>
        <fullName evidence="5">Taurine import ATP-binding protein TauB</fullName>
        <ecNumber evidence="5">3.6.3.36</ecNumber>
    </submittedName>
</protein>
<dbReference type="PANTHER" id="PTHR42788">
    <property type="entry name" value="TAURINE IMPORT ATP-BINDING PROTEIN-RELATED"/>
    <property type="match status" value="1"/>
</dbReference>
<proteinExistence type="predicted"/>
<dbReference type="AlphaFoldDB" id="A0A1J5PDH1"/>
<evidence type="ECO:0000256" key="3">
    <source>
        <dbReference type="ARBA" id="ARBA00022840"/>
    </source>
</evidence>
<dbReference type="GO" id="GO:0016887">
    <property type="term" value="F:ATP hydrolysis activity"/>
    <property type="evidence" value="ECO:0007669"/>
    <property type="project" value="InterPro"/>
</dbReference>
<dbReference type="GO" id="GO:0005524">
    <property type="term" value="F:ATP binding"/>
    <property type="evidence" value="ECO:0007669"/>
    <property type="project" value="UniProtKB-KW"/>
</dbReference>
<keyword evidence="5" id="KW-0378">Hydrolase</keyword>
<evidence type="ECO:0000259" key="4">
    <source>
        <dbReference type="PROSITE" id="PS50893"/>
    </source>
</evidence>
<dbReference type="PROSITE" id="PS00211">
    <property type="entry name" value="ABC_TRANSPORTER_1"/>
    <property type="match status" value="1"/>
</dbReference>
<dbReference type="InterPro" id="IPR003439">
    <property type="entry name" value="ABC_transporter-like_ATP-bd"/>
</dbReference>
<dbReference type="Gene3D" id="3.40.50.300">
    <property type="entry name" value="P-loop containing nucleotide triphosphate hydrolases"/>
    <property type="match status" value="1"/>
</dbReference>
<organism evidence="5">
    <name type="scientific">mine drainage metagenome</name>
    <dbReference type="NCBI Taxonomy" id="410659"/>
    <lineage>
        <taxon>unclassified sequences</taxon>
        <taxon>metagenomes</taxon>
        <taxon>ecological metagenomes</taxon>
    </lineage>
</organism>
<dbReference type="FunFam" id="3.40.50.300:FF:000425">
    <property type="entry name" value="Probable ABC transporter, ATP-binding subunit"/>
    <property type="match status" value="1"/>
</dbReference>
<comment type="caution">
    <text evidence="5">The sequence shown here is derived from an EMBL/GenBank/DDBJ whole genome shotgun (WGS) entry which is preliminary data.</text>
</comment>
<accession>A0A1J5PDH1</accession>
<gene>
    <name evidence="5" type="primary">tauB_6</name>
    <name evidence="5" type="ORF">GALL_487140</name>
</gene>
<dbReference type="CDD" id="cd03293">
    <property type="entry name" value="ABC_NrtD_SsuB_transporters"/>
    <property type="match status" value="1"/>
</dbReference>
<name>A0A1J5PDH1_9ZZZZ</name>
<evidence type="ECO:0000256" key="1">
    <source>
        <dbReference type="ARBA" id="ARBA00022448"/>
    </source>
</evidence>
<dbReference type="SUPFAM" id="SSF52540">
    <property type="entry name" value="P-loop containing nucleoside triphosphate hydrolases"/>
    <property type="match status" value="1"/>
</dbReference>
<dbReference type="InterPro" id="IPR050166">
    <property type="entry name" value="ABC_transporter_ATP-bind"/>
</dbReference>
<keyword evidence="1" id="KW-0813">Transport</keyword>
<feature type="domain" description="ABC transporter" evidence="4">
    <location>
        <begin position="4"/>
        <end position="234"/>
    </location>
</feature>
<keyword evidence="2" id="KW-0547">Nucleotide-binding</keyword>
<dbReference type="PANTHER" id="PTHR42788:SF13">
    <property type="entry name" value="ALIPHATIC SULFONATES IMPORT ATP-BINDING PROTEIN SSUB"/>
    <property type="match status" value="1"/>
</dbReference>
<dbReference type="InterPro" id="IPR027417">
    <property type="entry name" value="P-loop_NTPase"/>
</dbReference>
<dbReference type="SMART" id="SM00382">
    <property type="entry name" value="AAA"/>
    <property type="match status" value="1"/>
</dbReference>
<keyword evidence="3 5" id="KW-0067">ATP-binding</keyword>
<reference evidence="5" key="1">
    <citation type="submission" date="2016-10" db="EMBL/GenBank/DDBJ databases">
        <title>Sequence of Gallionella enrichment culture.</title>
        <authorList>
            <person name="Poehlein A."/>
            <person name="Muehling M."/>
            <person name="Daniel R."/>
        </authorList>
    </citation>
    <scope>NUCLEOTIDE SEQUENCE</scope>
</reference>
<dbReference type="EMBL" id="MLJW01004590">
    <property type="protein sequence ID" value="OIQ69681.1"/>
    <property type="molecule type" value="Genomic_DNA"/>
</dbReference>
<sequence length="253" mass="27540">MGTITFEKVSKTFSGQNEVRALYGISLTVNEGEFVALLGPSGCGKSTLLNLLAGFEKTTEGTLLFDGKTVTRPGPDRGVVFQEAALFPWLNVWQNVVFGPQVQGVPRSDYESRARSLLKLVGLEAFADALPVQLSGGMRQRVGIARVLAMSPRALLMDEPFGALDAQTRLSMQQLLLDVWQSLGTTVLFVTHDIDEAILLSDRICVMSARPGRIMRTIPIALARPRSIASLTSPEFVAYKAGIMSDMKVQHIS</sequence>
<dbReference type="Pfam" id="PF00005">
    <property type="entry name" value="ABC_tran"/>
    <property type="match status" value="1"/>
</dbReference>
<dbReference type="PROSITE" id="PS50893">
    <property type="entry name" value="ABC_TRANSPORTER_2"/>
    <property type="match status" value="1"/>
</dbReference>
<dbReference type="EC" id="3.6.3.36" evidence="5"/>
<evidence type="ECO:0000256" key="2">
    <source>
        <dbReference type="ARBA" id="ARBA00022741"/>
    </source>
</evidence>
<evidence type="ECO:0000313" key="5">
    <source>
        <dbReference type="EMBL" id="OIQ69681.1"/>
    </source>
</evidence>